<dbReference type="Proteomes" id="UP000265703">
    <property type="component" value="Unassembled WGS sequence"/>
</dbReference>
<organism evidence="2 3">
    <name type="scientific">Glomus cerebriforme</name>
    <dbReference type="NCBI Taxonomy" id="658196"/>
    <lineage>
        <taxon>Eukaryota</taxon>
        <taxon>Fungi</taxon>
        <taxon>Fungi incertae sedis</taxon>
        <taxon>Mucoromycota</taxon>
        <taxon>Glomeromycotina</taxon>
        <taxon>Glomeromycetes</taxon>
        <taxon>Glomerales</taxon>
        <taxon>Glomeraceae</taxon>
        <taxon>Glomus</taxon>
    </lineage>
</organism>
<gene>
    <name evidence="2" type="ORF">C1645_882723</name>
</gene>
<name>A0A397S5R6_9GLOM</name>
<evidence type="ECO:0000256" key="1">
    <source>
        <dbReference type="SAM" id="Phobius"/>
    </source>
</evidence>
<keyword evidence="1" id="KW-0472">Membrane</keyword>
<sequence length="157" mass="17514">MEKLDKSTIISCIVMLPVVGVAGSTLSLIIFSYFYCYIFGDVGSSDPFCHGKPLNAKSILAKGMFATFLYTLYSVAAVIALAGFGHCIILICNKNQKVDNLPKEIVNHNNEQDTNAHEIIELHSLDSEVTNSKEIEEIKNKKDKQIAELWLINYEIK</sequence>
<evidence type="ECO:0000313" key="2">
    <source>
        <dbReference type="EMBL" id="RIA79327.1"/>
    </source>
</evidence>
<dbReference type="AlphaFoldDB" id="A0A397S5R6"/>
<comment type="caution">
    <text evidence="2">The sequence shown here is derived from an EMBL/GenBank/DDBJ whole genome shotgun (WGS) entry which is preliminary data.</text>
</comment>
<accession>A0A397S5R6</accession>
<feature type="transmembrane region" description="Helical" evidence="1">
    <location>
        <begin position="70"/>
        <end position="92"/>
    </location>
</feature>
<dbReference type="EMBL" id="QKYT01001365">
    <property type="protein sequence ID" value="RIA79327.1"/>
    <property type="molecule type" value="Genomic_DNA"/>
</dbReference>
<keyword evidence="1" id="KW-1133">Transmembrane helix</keyword>
<keyword evidence="3" id="KW-1185">Reference proteome</keyword>
<protein>
    <submittedName>
        <fullName evidence="2">Uncharacterized protein</fullName>
    </submittedName>
</protein>
<proteinExistence type="predicted"/>
<reference evidence="2 3" key="1">
    <citation type="submission" date="2018-06" db="EMBL/GenBank/DDBJ databases">
        <title>Comparative genomics reveals the genomic features of Rhizophagus irregularis, R. cerebriforme, R. diaphanum and Gigaspora rosea, and their symbiotic lifestyle signature.</title>
        <authorList>
            <person name="Morin E."/>
            <person name="San Clemente H."/>
            <person name="Chen E.C.H."/>
            <person name="De La Providencia I."/>
            <person name="Hainaut M."/>
            <person name="Kuo A."/>
            <person name="Kohler A."/>
            <person name="Murat C."/>
            <person name="Tang N."/>
            <person name="Roy S."/>
            <person name="Loubradou J."/>
            <person name="Henrissat B."/>
            <person name="Grigoriev I.V."/>
            <person name="Corradi N."/>
            <person name="Roux C."/>
            <person name="Martin F.M."/>
        </authorList>
    </citation>
    <scope>NUCLEOTIDE SEQUENCE [LARGE SCALE GENOMIC DNA]</scope>
    <source>
        <strain evidence="2 3">DAOM 227022</strain>
    </source>
</reference>
<feature type="transmembrane region" description="Helical" evidence="1">
    <location>
        <begin position="12"/>
        <end position="35"/>
    </location>
</feature>
<evidence type="ECO:0000313" key="3">
    <source>
        <dbReference type="Proteomes" id="UP000265703"/>
    </source>
</evidence>
<keyword evidence="1" id="KW-0812">Transmembrane</keyword>